<reference evidence="1" key="1">
    <citation type="submission" date="2020-11" db="EMBL/GenBank/DDBJ databases">
        <authorList>
            <person name="Whitehead M."/>
        </authorList>
    </citation>
    <scope>NUCLEOTIDE SEQUENCE</scope>
    <source>
        <strain evidence="1">EGII</strain>
    </source>
</reference>
<evidence type="ECO:0000313" key="1">
    <source>
        <dbReference type="EMBL" id="CAD6992850.1"/>
    </source>
</evidence>
<name>A0A811U379_CERCA</name>
<evidence type="ECO:0000313" key="2">
    <source>
        <dbReference type="Proteomes" id="UP000606786"/>
    </source>
</evidence>
<dbReference type="Proteomes" id="UP000606786">
    <property type="component" value="Unassembled WGS sequence"/>
</dbReference>
<dbReference type="EMBL" id="CAJHJT010000001">
    <property type="protein sequence ID" value="CAD6992850.1"/>
    <property type="molecule type" value="Genomic_DNA"/>
</dbReference>
<sequence length="83" mass="9152">MGFAPPNLITAIDDKRGSHTGDTHGHCDIKNFIRKRSDTNYAQHMVPMMLPFSLVGFGGAMSNHEVSTINARSPAINTALWKR</sequence>
<protein>
    <submittedName>
        <fullName evidence="1">(Mediterranean fruit fly) hypothetical protein</fullName>
    </submittedName>
</protein>
<dbReference type="AlphaFoldDB" id="A0A811U379"/>
<comment type="caution">
    <text evidence="1">The sequence shown here is derived from an EMBL/GenBank/DDBJ whole genome shotgun (WGS) entry which is preliminary data.</text>
</comment>
<keyword evidence="2" id="KW-1185">Reference proteome</keyword>
<gene>
    <name evidence="1" type="ORF">CCAP1982_LOCUS1685</name>
</gene>
<proteinExistence type="predicted"/>
<accession>A0A811U379</accession>
<organism evidence="1 2">
    <name type="scientific">Ceratitis capitata</name>
    <name type="common">Mediterranean fruit fly</name>
    <name type="synonym">Tephritis capitata</name>
    <dbReference type="NCBI Taxonomy" id="7213"/>
    <lineage>
        <taxon>Eukaryota</taxon>
        <taxon>Metazoa</taxon>
        <taxon>Ecdysozoa</taxon>
        <taxon>Arthropoda</taxon>
        <taxon>Hexapoda</taxon>
        <taxon>Insecta</taxon>
        <taxon>Pterygota</taxon>
        <taxon>Neoptera</taxon>
        <taxon>Endopterygota</taxon>
        <taxon>Diptera</taxon>
        <taxon>Brachycera</taxon>
        <taxon>Muscomorpha</taxon>
        <taxon>Tephritoidea</taxon>
        <taxon>Tephritidae</taxon>
        <taxon>Ceratitis</taxon>
        <taxon>Ceratitis</taxon>
    </lineage>
</organism>